<protein>
    <submittedName>
        <fullName evidence="9">Acyl-CoA/acyl-ACP dehydrogenase</fullName>
    </submittedName>
</protein>
<dbReference type="InterPro" id="IPR006091">
    <property type="entry name" value="Acyl-CoA_Oxase/DH_mid-dom"/>
</dbReference>
<proteinExistence type="inferred from homology"/>
<dbReference type="CDD" id="cd00567">
    <property type="entry name" value="ACAD"/>
    <property type="match status" value="1"/>
</dbReference>
<sequence>MTPAPIIGAGELAAALDAFLGDPDDPHGRLPDTVTRQRDRASELPVEAIRALDEWGMPQHYIPQAWGGALGDLLTPLLLMRTVARRDVTAAVGHGKTVLGAICAWAAADGSAAHMAAIVGAGDPVSWGLTEQGRGSDIASSTTTAVVTGSGIRVDGHKWPIGNATRGRAVTVLARTDDRPGPRSLSLVLVDKTEVERSSLTYRARRPLHGIRGADISGIDFAATVVPEGRLIGDPGQGIELVLKSLQVTRTLCAALSLGAGDQALEAVASAATAAPGDAVADRLLAESVADLLLAEAIAFAGTRMFHGAVSEMALVSAFVKVLVPDLVDGVFREAGEALGPSTRIADGPAGRFEKAARDSRVVGIFDGNSVVNLNVVINEFPNIARGDDEPATALADFSFGVTPASFDMSGLRLVTRRGTWLLRALPDLVAQLDDGRTHPDAVKSAARIAAEWRVLRAEVRDVERAARPPASQFILAERVTFAFAAAAAIAVHLANRDAVAAPAWTDDLWLRASLDRIAMRLGIASGDLPARALGDLARTGSASPVSILPLWWTEQR</sequence>
<dbReference type="Gene3D" id="1.20.140.10">
    <property type="entry name" value="Butyryl-CoA Dehydrogenase, subunit A, domain 3"/>
    <property type="match status" value="1"/>
</dbReference>
<evidence type="ECO:0000256" key="4">
    <source>
        <dbReference type="ARBA" id="ARBA00022827"/>
    </source>
</evidence>
<dbReference type="RefSeq" id="WP_229386078.1">
    <property type="nucleotide sequence ID" value="NZ_JAGTTN010000009.1"/>
</dbReference>
<dbReference type="GO" id="GO:0003995">
    <property type="term" value="F:acyl-CoA dehydrogenase activity"/>
    <property type="evidence" value="ECO:0007669"/>
    <property type="project" value="TreeGrafter"/>
</dbReference>
<feature type="domain" description="Acyl-CoA oxidase/dehydrogenase middle" evidence="7">
    <location>
        <begin position="128"/>
        <end position="221"/>
    </location>
</feature>
<comment type="cofactor">
    <cofactor evidence="1 5">
        <name>FAD</name>
        <dbReference type="ChEBI" id="CHEBI:57692"/>
    </cofactor>
</comment>
<dbReference type="Pfam" id="PF02770">
    <property type="entry name" value="Acyl-CoA_dh_M"/>
    <property type="match status" value="1"/>
</dbReference>
<dbReference type="AlphaFoldDB" id="A0A9X1S531"/>
<dbReference type="Gene3D" id="1.10.540.10">
    <property type="entry name" value="Acyl-CoA dehydrogenase/oxidase, N-terminal domain"/>
    <property type="match status" value="1"/>
</dbReference>
<keyword evidence="3 5" id="KW-0285">Flavoprotein</keyword>
<evidence type="ECO:0000256" key="2">
    <source>
        <dbReference type="ARBA" id="ARBA00009347"/>
    </source>
</evidence>
<evidence type="ECO:0000259" key="8">
    <source>
        <dbReference type="Pfam" id="PF02771"/>
    </source>
</evidence>
<keyword evidence="4 5" id="KW-0274">FAD</keyword>
<dbReference type="InterPro" id="IPR046373">
    <property type="entry name" value="Acyl-CoA_Oxase/DH_mid-dom_sf"/>
</dbReference>
<accession>A0A9X1S531</accession>
<organism evidence="9 10">
    <name type="scientific">Microbacterium allomyrinae</name>
    <dbReference type="NCBI Taxonomy" id="2830666"/>
    <lineage>
        <taxon>Bacteria</taxon>
        <taxon>Bacillati</taxon>
        <taxon>Actinomycetota</taxon>
        <taxon>Actinomycetes</taxon>
        <taxon>Micrococcales</taxon>
        <taxon>Microbacteriaceae</taxon>
        <taxon>Microbacterium</taxon>
    </lineage>
</organism>
<dbReference type="Gene3D" id="2.40.110.10">
    <property type="entry name" value="Butyryl-CoA Dehydrogenase, subunit A, domain 2"/>
    <property type="match status" value="1"/>
</dbReference>
<dbReference type="GO" id="GO:0050660">
    <property type="term" value="F:flavin adenine dinucleotide binding"/>
    <property type="evidence" value="ECO:0007669"/>
    <property type="project" value="InterPro"/>
</dbReference>
<dbReference type="InterPro" id="IPR009100">
    <property type="entry name" value="AcylCoA_DH/oxidase_NM_dom_sf"/>
</dbReference>
<reference evidence="9" key="1">
    <citation type="submission" date="2021-04" db="EMBL/GenBank/DDBJ databases">
        <title>Microbacterium tenobrionis sp. nov. and Microbacterium allomyrinae sp. nov., isolated from larvae of Tenobrio molitor and Allomyrina dichotoma, respectively.</title>
        <authorList>
            <person name="Lee S.D."/>
        </authorList>
    </citation>
    <scope>NUCLEOTIDE SEQUENCE</scope>
    <source>
        <strain evidence="9">BWT-G7</strain>
    </source>
</reference>
<dbReference type="PANTHER" id="PTHR43884:SF12">
    <property type="entry name" value="ISOVALERYL-COA DEHYDROGENASE, MITOCHONDRIAL-RELATED"/>
    <property type="match status" value="1"/>
</dbReference>
<dbReference type="InterPro" id="IPR037069">
    <property type="entry name" value="AcylCoA_DH/ox_N_sf"/>
</dbReference>
<dbReference type="PANTHER" id="PTHR43884">
    <property type="entry name" value="ACYL-COA DEHYDROGENASE"/>
    <property type="match status" value="1"/>
</dbReference>
<evidence type="ECO:0000313" key="10">
    <source>
        <dbReference type="Proteomes" id="UP001139354"/>
    </source>
</evidence>
<feature type="domain" description="Acyl-CoA dehydrogenase/oxidase C-terminal" evidence="6">
    <location>
        <begin position="236"/>
        <end position="377"/>
    </location>
</feature>
<dbReference type="EMBL" id="JAGTTN010000009">
    <property type="protein sequence ID" value="MCC2034077.1"/>
    <property type="molecule type" value="Genomic_DNA"/>
</dbReference>
<dbReference type="Pfam" id="PF02771">
    <property type="entry name" value="Acyl-CoA_dh_N"/>
    <property type="match status" value="1"/>
</dbReference>
<feature type="domain" description="Acyl-CoA dehydrogenase/oxidase N-terminal" evidence="8">
    <location>
        <begin position="35"/>
        <end position="95"/>
    </location>
</feature>
<evidence type="ECO:0000256" key="5">
    <source>
        <dbReference type="RuleBase" id="RU362125"/>
    </source>
</evidence>
<comment type="caution">
    <text evidence="9">The sequence shown here is derived from an EMBL/GenBank/DDBJ whole genome shotgun (WGS) entry which is preliminary data.</text>
</comment>
<dbReference type="Pfam" id="PF00441">
    <property type="entry name" value="Acyl-CoA_dh_1"/>
    <property type="match status" value="1"/>
</dbReference>
<evidence type="ECO:0000256" key="1">
    <source>
        <dbReference type="ARBA" id="ARBA00001974"/>
    </source>
</evidence>
<keyword evidence="10" id="KW-1185">Reference proteome</keyword>
<name>A0A9X1S531_9MICO</name>
<evidence type="ECO:0000313" key="9">
    <source>
        <dbReference type="EMBL" id="MCC2034077.1"/>
    </source>
</evidence>
<dbReference type="Proteomes" id="UP001139354">
    <property type="component" value="Unassembled WGS sequence"/>
</dbReference>
<dbReference type="InterPro" id="IPR013786">
    <property type="entry name" value="AcylCoA_DH/ox_N"/>
</dbReference>
<dbReference type="InterPro" id="IPR036250">
    <property type="entry name" value="AcylCo_DH-like_C"/>
</dbReference>
<gene>
    <name evidence="9" type="ORF">KEC57_17960</name>
</gene>
<evidence type="ECO:0000259" key="6">
    <source>
        <dbReference type="Pfam" id="PF00441"/>
    </source>
</evidence>
<comment type="similarity">
    <text evidence="2 5">Belongs to the acyl-CoA dehydrogenase family.</text>
</comment>
<evidence type="ECO:0000259" key="7">
    <source>
        <dbReference type="Pfam" id="PF02770"/>
    </source>
</evidence>
<dbReference type="InterPro" id="IPR009075">
    <property type="entry name" value="AcylCo_DH/oxidase_C"/>
</dbReference>
<dbReference type="SUPFAM" id="SSF47203">
    <property type="entry name" value="Acyl-CoA dehydrogenase C-terminal domain-like"/>
    <property type="match status" value="1"/>
</dbReference>
<keyword evidence="5" id="KW-0560">Oxidoreductase</keyword>
<evidence type="ECO:0000256" key="3">
    <source>
        <dbReference type="ARBA" id="ARBA00022630"/>
    </source>
</evidence>
<dbReference type="SUPFAM" id="SSF56645">
    <property type="entry name" value="Acyl-CoA dehydrogenase NM domain-like"/>
    <property type="match status" value="1"/>
</dbReference>